<feature type="region of interest" description="Disordered" evidence="1">
    <location>
        <begin position="1"/>
        <end position="24"/>
    </location>
</feature>
<dbReference type="EMBL" id="DVNG01000016">
    <property type="protein sequence ID" value="HIU49612.1"/>
    <property type="molecule type" value="Genomic_DNA"/>
</dbReference>
<dbReference type="Proteomes" id="UP000824118">
    <property type="component" value="Unassembled WGS sequence"/>
</dbReference>
<feature type="compositionally biased region" description="Low complexity" evidence="1">
    <location>
        <begin position="1"/>
        <end position="18"/>
    </location>
</feature>
<accession>A0A9D1S7R1</accession>
<feature type="compositionally biased region" description="Low complexity" evidence="1">
    <location>
        <begin position="611"/>
        <end position="647"/>
    </location>
</feature>
<keyword evidence="2" id="KW-1133">Transmembrane helix</keyword>
<feature type="compositionally biased region" description="Low complexity" evidence="1">
    <location>
        <begin position="582"/>
        <end position="596"/>
    </location>
</feature>
<keyword evidence="2" id="KW-0812">Transmembrane</keyword>
<feature type="region of interest" description="Disordered" evidence="1">
    <location>
        <begin position="534"/>
        <end position="647"/>
    </location>
</feature>
<reference evidence="3" key="1">
    <citation type="submission" date="2020-10" db="EMBL/GenBank/DDBJ databases">
        <authorList>
            <person name="Gilroy R."/>
        </authorList>
    </citation>
    <scope>NUCLEOTIDE SEQUENCE</scope>
    <source>
        <strain evidence="3">ChiGjej1B1-1684</strain>
    </source>
</reference>
<proteinExistence type="predicted"/>
<evidence type="ECO:0000313" key="3">
    <source>
        <dbReference type="EMBL" id="HIU49612.1"/>
    </source>
</evidence>
<evidence type="ECO:0000256" key="1">
    <source>
        <dbReference type="SAM" id="MobiDB-lite"/>
    </source>
</evidence>
<gene>
    <name evidence="3" type="ORF">IAD22_01175</name>
</gene>
<dbReference type="PANTHER" id="PTHR35788:SF1">
    <property type="entry name" value="EXPORTED PROTEIN"/>
    <property type="match status" value="1"/>
</dbReference>
<evidence type="ECO:0000256" key="2">
    <source>
        <dbReference type="SAM" id="Phobius"/>
    </source>
</evidence>
<organism evidence="3 4">
    <name type="scientific">Candidatus Limousia pullorum</name>
    <dbReference type="NCBI Taxonomy" id="2840860"/>
    <lineage>
        <taxon>Bacteria</taxon>
        <taxon>Bacillati</taxon>
        <taxon>Bacillota</taxon>
        <taxon>Clostridia</taxon>
        <taxon>Eubacteriales</taxon>
        <taxon>Oscillospiraceae</taxon>
        <taxon>Oscillospiraceae incertae sedis</taxon>
        <taxon>Candidatus Limousia</taxon>
    </lineage>
</organism>
<keyword evidence="2" id="KW-0472">Membrane</keyword>
<sequence>MKKNNPNENEQNKPVNENAPADEMIDINSCLTEELVSETTQNGGDEPLPNDYDDFITTDEQAEDEAQFAYADEGIQFADEVEMPKESTKKNVVIAGVSAVCVVLVAVFCFLIFSGTMDSLFVTGGNEEMINAIPAEVENLTLEGVSDNYVLASGIFVNGQSIGKMKVSDARKLLEKYAKDNQPEFTYTIKLGENTYDIQSEGLELNANIDSVLATAAKYTKENGDALPTDKNGEIQQIEYTLPFEITENEVLTEQLDKASEVLNTEPVNAEVVGFNPGADTEEKFTIEGGTDGQNLNYDSAVEEMNKLLWTQEETGEVEPKTDAVEPEITAEMATENMVPIATFSTNSTNTYNANHNMATALAACNGSIIKPGETWSFNDSTGNSNLESNGYVPATVIANGEYTSGVGGGLCQASSTIYNAALFANLEIVERYNHYWASPYVYSGFDATIDWGNLDLKLKNNTEYSVYLECYMEGTTLTATFYGWKDPSYDGIVTYSYNYEGPSGYYNTASFRIYIKDGEEIRREELPSSTYRLDGSHSVWTADSGTLGGIPGEPVRPYEVEKDPNDTGYWASGTDSVSSDTTEATEAPTSPPTTEKPTEPPTTEKPTEPPTTEAPTTEAPTTEAPTTEAPTTQPPASSETPSEAAA</sequence>
<reference evidence="3" key="2">
    <citation type="journal article" date="2021" name="PeerJ">
        <title>Extensive microbial diversity within the chicken gut microbiome revealed by metagenomics and culture.</title>
        <authorList>
            <person name="Gilroy R."/>
            <person name="Ravi A."/>
            <person name="Getino M."/>
            <person name="Pursley I."/>
            <person name="Horton D.L."/>
            <person name="Alikhan N.F."/>
            <person name="Baker D."/>
            <person name="Gharbi K."/>
            <person name="Hall N."/>
            <person name="Watson M."/>
            <person name="Adriaenssens E.M."/>
            <person name="Foster-Nyarko E."/>
            <person name="Jarju S."/>
            <person name="Secka A."/>
            <person name="Antonio M."/>
            <person name="Oren A."/>
            <person name="Chaudhuri R.R."/>
            <person name="La Ragione R."/>
            <person name="Hildebrand F."/>
            <person name="Pallen M.J."/>
        </authorList>
    </citation>
    <scope>NUCLEOTIDE SEQUENCE</scope>
    <source>
        <strain evidence="3">ChiGjej1B1-1684</strain>
    </source>
</reference>
<dbReference type="InterPro" id="IPR052913">
    <property type="entry name" value="Glycopeptide_resist_protein"/>
</dbReference>
<protein>
    <submittedName>
        <fullName evidence="3">VanW family protein</fullName>
    </submittedName>
</protein>
<comment type="caution">
    <text evidence="3">The sequence shown here is derived from an EMBL/GenBank/DDBJ whole genome shotgun (WGS) entry which is preliminary data.</text>
</comment>
<dbReference type="AlphaFoldDB" id="A0A9D1S7R1"/>
<dbReference type="PANTHER" id="PTHR35788">
    <property type="entry name" value="EXPORTED PROTEIN-RELATED"/>
    <property type="match status" value="1"/>
</dbReference>
<feature type="compositionally biased region" description="Basic and acidic residues" evidence="1">
    <location>
        <begin position="557"/>
        <end position="566"/>
    </location>
</feature>
<dbReference type="Pfam" id="PF04294">
    <property type="entry name" value="VanW"/>
    <property type="match status" value="1"/>
</dbReference>
<evidence type="ECO:0000313" key="4">
    <source>
        <dbReference type="Proteomes" id="UP000824118"/>
    </source>
</evidence>
<name>A0A9D1S7R1_9FIRM</name>
<dbReference type="InterPro" id="IPR007391">
    <property type="entry name" value="Vancomycin_resist_VanW"/>
</dbReference>
<feature type="transmembrane region" description="Helical" evidence="2">
    <location>
        <begin position="92"/>
        <end position="113"/>
    </location>
</feature>